<evidence type="ECO:0000256" key="7">
    <source>
        <dbReference type="ARBA" id="ARBA00022984"/>
    </source>
</evidence>
<evidence type="ECO:0000256" key="1">
    <source>
        <dbReference type="ARBA" id="ARBA00004496"/>
    </source>
</evidence>
<keyword evidence="3" id="KW-0963">Cytoplasm</keyword>
<dbReference type="PANTHER" id="PTHR43783:SF1">
    <property type="entry name" value="UDP-N-ACETYLGLUCOSAMINE 1-CARBOXYVINYLTRANSFERASE"/>
    <property type="match status" value="1"/>
</dbReference>
<dbReference type="Pfam" id="PF00275">
    <property type="entry name" value="EPSP_synthase"/>
    <property type="match status" value="2"/>
</dbReference>
<evidence type="ECO:0000256" key="4">
    <source>
        <dbReference type="ARBA" id="ARBA00022618"/>
    </source>
</evidence>
<comment type="pathway">
    <text evidence="2">Cell wall biogenesis; peptidoglycan biosynthesis.</text>
</comment>
<protein>
    <recommendedName>
        <fullName evidence="12">UDP-N-acetylglucosamine 1-carboxyvinyltransferase</fullName>
        <ecNumber evidence="11">2.5.1.7</ecNumber>
    </recommendedName>
    <alternativeName>
        <fullName evidence="13">Enoylpyruvate transferase</fullName>
    </alternativeName>
    <alternativeName>
        <fullName evidence="14">UDP-N-acetylglucosamine enolpyruvyl transferase</fullName>
    </alternativeName>
</protein>
<keyword evidence="5 17" id="KW-0808">Transferase</keyword>
<keyword evidence="7" id="KW-0573">Peptidoglycan synthesis</keyword>
<reference evidence="17 18" key="1">
    <citation type="journal article" date="2018" name="Nat. Genet.">
        <title>The Rosa genome provides new insights in the design of modern roses.</title>
        <authorList>
            <person name="Bendahmane M."/>
        </authorList>
    </citation>
    <scope>NUCLEOTIDE SEQUENCE [LARGE SCALE GENOMIC DNA]</scope>
    <source>
        <strain evidence="18">cv. Old Blush</strain>
    </source>
</reference>
<evidence type="ECO:0000256" key="13">
    <source>
        <dbReference type="ARBA" id="ARBA00042443"/>
    </source>
</evidence>
<dbReference type="EC" id="2.5.1.7" evidence="11"/>
<evidence type="ECO:0000313" key="18">
    <source>
        <dbReference type="Proteomes" id="UP000238479"/>
    </source>
</evidence>
<accession>A0A2P6QA35</accession>
<dbReference type="NCBIfam" id="NF006873">
    <property type="entry name" value="PRK09369.1"/>
    <property type="match status" value="1"/>
</dbReference>
<dbReference type="SUPFAM" id="SSF55205">
    <property type="entry name" value="EPT/RTPC-like"/>
    <property type="match status" value="1"/>
</dbReference>
<keyword evidence="4" id="KW-0132">Cell division</keyword>
<gene>
    <name evidence="17" type="ORF">RchiOBHm_Chr5g0030831</name>
</gene>
<dbReference type="AlphaFoldDB" id="A0A2P6QA35"/>
<evidence type="ECO:0000256" key="14">
    <source>
        <dbReference type="ARBA" id="ARBA00042842"/>
    </source>
</evidence>
<dbReference type="PANTHER" id="PTHR43783">
    <property type="entry name" value="UDP-N-ACETYLGLUCOSAMINE 1-CARBOXYVINYLTRANSFERASE"/>
    <property type="match status" value="1"/>
</dbReference>
<evidence type="ECO:0000256" key="3">
    <source>
        <dbReference type="ARBA" id="ARBA00022490"/>
    </source>
</evidence>
<name>A0A2P6QA35_ROSCH</name>
<dbReference type="EMBL" id="PDCK01000043">
    <property type="protein sequence ID" value="PRQ31014.1"/>
    <property type="molecule type" value="Genomic_DNA"/>
</dbReference>
<dbReference type="GO" id="GO:0051301">
    <property type="term" value="P:cell division"/>
    <property type="evidence" value="ECO:0007669"/>
    <property type="project" value="UniProtKB-KW"/>
</dbReference>
<evidence type="ECO:0000256" key="9">
    <source>
        <dbReference type="ARBA" id="ARBA00023316"/>
    </source>
</evidence>
<comment type="caution">
    <text evidence="17">The sequence shown here is derived from an EMBL/GenBank/DDBJ whole genome shotgun (WGS) entry which is preliminary data.</text>
</comment>
<comment type="catalytic activity">
    <reaction evidence="15">
        <text>phosphoenolpyruvate + UDP-N-acetyl-alpha-D-glucosamine = UDP-N-acetyl-3-O-(1-carboxyvinyl)-alpha-D-glucosamine + phosphate</text>
        <dbReference type="Rhea" id="RHEA:18681"/>
        <dbReference type="ChEBI" id="CHEBI:43474"/>
        <dbReference type="ChEBI" id="CHEBI:57705"/>
        <dbReference type="ChEBI" id="CHEBI:58702"/>
        <dbReference type="ChEBI" id="CHEBI:68483"/>
        <dbReference type="EC" id="2.5.1.7"/>
    </reaction>
</comment>
<comment type="similarity">
    <text evidence="10">Belongs to the EPSP synthase family. MurA subfamily.</text>
</comment>
<dbReference type="InterPro" id="IPR050068">
    <property type="entry name" value="MurA_subfamily"/>
</dbReference>
<organism evidence="17 18">
    <name type="scientific">Rosa chinensis</name>
    <name type="common">China rose</name>
    <dbReference type="NCBI Taxonomy" id="74649"/>
    <lineage>
        <taxon>Eukaryota</taxon>
        <taxon>Viridiplantae</taxon>
        <taxon>Streptophyta</taxon>
        <taxon>Embryophyta</taxon>
        <taxon>Tracheophyta</taxon>
        <taxon>Spermatophyta</taxon>
        <taxon>Magnoliopsida</taxon>
        <taxon>eudicotyledons</taxon>
        <taxon>Gunneridae</taxon>
        <taxon>Pentapetalae</taxon>
        <taxon>rosids</taxon>
        <taxon>fabids</taxon>
        <taxon>Rosales</taxon>
        <taxon>Rosaceae</taxon>
        <taxon>Rosoideae</taxon>
        <taxon>Rosoideae incertae sedis</taxon>
        <taxon>Rosa</taxon>
    </lineage>
</organism>
<evidence type="ECO:0000256" key="12">
    <source>
        <dbReference type="ARBA" id="ARBA00039754"/>
    </source>
</evidence>
<keyword evidence="18" id="KW-1185">Reference proteome</keyword>
<dbReference type="InterPro" id="IPR036968">
    <property type="entry name" value="Enolpyruvate_Tfrase_sf"/>
</dbReference>
<sequence>MVDTVGLHLLSLIRKIRGGFFVLGPLVARFGEAVVALPGGCDNGARPVDLYIRGLQALGAVVEMKDGKVQAYALNGRGLVGGSFQLDYPSVGATETLLMAACMADGTTILSSVARQEATKLVIKGKSHFHGCKCTIAPDRIEAGTFLLAAAIARSFISISPIIPSQVSCLMQKLLATGCKIRQCSHDTLEVFSAVSQCGENLRGFEVKTGPIPGFPTDLQPQTMALLTTCNSLSPVEESVFEKRMANVNELRKLGAKIQVCASSALVFGKDNRSGLSGSCLAATDLRGGISLVLAALAAEGTTEISSVAHIDRGYENVDTQLHMLGADIKRLTAPASS</sequence>
<feature type="domain" description="Enolpyruvate transferase" evidence="16">
    <location>
        <begin position="116"/>
        <end position="318"/>
    </location>
</feature>
<dbReference type="GO" id="GO:0008360">
    <property type="term" value="P:regulation of cell shape"/>
    <property type="evidence" value="ECO:0007669"/>
    <property type="project" value="UniProtKB-KW"/>
</dbReference>
<dbReference type="OMA" id="RFGQRNF"/>
<evidence type="ECO:0000256" key="8">
    <source>
        <dbReference type="ARBA" id="ARBA00023306"/>
    </source>
</evidence>
<evidence type="ECO:0000256" key="10">
    <source>
        <dbReference type="ARBA" id="ARBA00038367"/>
    </source>
</evidence>
<evidence type="ECO:0000256" key="15">
    <source>
        <dbReference type="ARBA" id="ARBA00047527"/>
    </source>
</evidence>
<evidence type="ECO:0000256" key="2">
    <source>
        <dbReference type="ARBA" id="ARBA00004752"/>
    </source>
</evidence>
<keyword evidence="8" id="KW-0131">Cell cycle</keyword>
<evidence type="ECO:0000259" key="16">
    <source>
        <dbReference type="Pfam" id="PF00275"/>
    </source>
</evidence>
<dbReference type="InterPro" id="IPR013792">
    <property type="entry name" value="RNA3'P_cycl/enolpyr_Trfase_a/b"/>
</dbReference>
<evidence type="ECO:0000256" key="5">
    <source>
        <dbReference type="ARBA" id="ARBA00022679"/>
    </source>
</evidence>
<comment type="subcellular location">
    <subcellularLocation>
        <location evidence="1">Cytoplasm</location>
    </subcellularLocation>
</comment>
<evidence type="ECO:0000256" key="11">
    <source>
        <dbReference type="ARBA" id="ARBA00039108"/>
    </source>
</evidence>
<dbReference type="Proteomes" id="UP000238479">
    <property type="component" value="Chromosome 5"/>
</dbReference>
<dbReference type="Gramene" id="PRQ31014">
    <property type="protein sequence ID" value="PRQ31014"/>
    <property type="gene ID" value="RchiOBHm_Chr5g0030831"/>
</dbReference>
<feature type="domain" description="Enolpyruvate transferase" evidence="16">
    <location>
        <begin position="13"/>
        <end position="115"/>
    </location>
</feature>
<keyword evidence="6" id="KW-0133">Cell shape</keyword>
<dbReference type="GO" id="GO:0071555">
    <property type="term" value="P:cell wall organization"/>
    <property type="evidence" value="ECO:0007669"/>
    <property type="project" value="UniProtKB-KW"/>
</dbReference>
<keyword evidence="9" id="KW-0961">Cell wall biogenesis/degradation</keyword>
<dbReference type="Gene3D" id="3.65.10.10">
    <property type="entry name" value="Enolpyruvate transferase domain"/>
    <property type="match status" value="2"/>
</dbReference>
<dbReference type="GO" id="GO:0005737">
    <property type="term" value="C:cytoplasm"/>
    <property type="evidence" value="ECO:0007669"/>
    <property type="project" value="UniProtKB-SubCell"/>
</dbReference>
<evidence type="ECO:0000313" key="17">
    <source>
        <dbReference type="EMBL" id="PRQ31014.1"/>
    </source>
</evidence>
<proteinExistence type="inferred from homology"/>
<dbReference type="InterPro" id="IPR001986">
    <property type="entry name" value="Enolpyruvate_Tfrase_dom"/>
</dbReference>
<dbReference type="GO" id="GO:0008760">
    <property type="term" value="F:UDP-N-acetylglucosamine 1-carboxyvinyltransferase activity"/>
    <property type="evidence" value="ECO:0007669"/>
    <property type="project" value="UniProtKB-EC"/>
</dbReference>
<evidence type="ECO:0000256" key="6">
    <source>
        <dbReference type="ARBA" id="ARBA00022960"/>
    </source>
</evidence>